<accession>A0ABT1DDA8</accession>
<evidence type="ECO:0000313" key="3">
    <source>
        <dbReference type="Proteomes" id="UP001523392"/>
    </source>
</evidence>
<name>A0ABT1DDA8_9PROT</name>
<feature type="non-terminal residue" evidence="2">
    <location>
        <position position="146"/>
    </location>
</feature>
<feature type="compositionally biased region" description="Pro residues" evidence="1">
    <location>
        <begin position="130"/>
        <end position="146"/>
    </location>
</feature>
<gene>
    <name evidence="2" type="ORF">JYK14_27705</name>
</gene>
<keyword evidence="3" id="KW-1185">Reference proteome</keyword>
<protein>
    <recommendedName>
        <fullName evidence="4">Histidine kinase</fullName>
    </recommendedName>
</protein>
<proteinExistence type="predicted"/>
<feature type="region of interest" description="Disordered" evidence="1">
    <location>
        <begin position="112"/>
        <end position="146"/>
    </location>
</feature>
<evidence type="ECO:0008006" key="4">
    <source>
        <dbReference type="Google" id="ProtNLM"/>
    </source>
</evidence>
<dbReference type="Proteomes" id="UP001523392">
    <property type="component" value="Unassembled WGS sequence"/>
</dbReference>
<dbReference type="RefSeq" id="WP_252956592.1">
    <property type="nucleotide sequence ID" value="NZ_JAFIRR010000251.1"/>
</dbReference>
<reference evidence="2 3" key="1">
    <citation type="submission" date="2021-12" db="EMBL/GenBank/DDBJ databases">
        <title>Siccirubricoccus leaddurans sp. nov., a high concentration Zn2+ tolerance bacterium.</title>
        <authorList>
            <person name="Cao Y."/>
        </authorList>
    </citation>
    <scope>NUCLEOTIDE SEQUENCE [LARGE SCALE GENOMIC DNA]</scope>
    <source>
        <strain evidence="2 3">KC 17139</strain>
    </source>
</reference>
<evidence type="ECO:0000313" key="2">
    <source>
        <dbReference type="EMBL" id="MCO6419918.1"/>
    </source>
</evidence>
<organism evidence="2 3">
    <name type="scientific">Siccirubricoccus soli</name>
    <dbReference type="NCBI Taxonomy" id="2899147"/>
    <lineage>
        <taxon>Bacteria</taxon>
        <taxon>Pseudomonadati</taxon>
        <taxon>Pseudomonadota</taxon>
        <taxon>Alphaproteobacteria</taxon>
        <taxon>Acetobacterales</taxon>
        <taxon>Roseomonadaceae</taxon>
        <taxon>Siccirubricoccus</taxon>
    </lineage>
</organism>
<evidence type="ECO:0000256" key="1">
    <source>
        <dbReference type="SAM" id="MobiDB-lite"/>
    </source>
</evidence>
<comment type="caution">
    <text evidence="2">The sequence shown here is derived from an EMBL/GenBank/DDBJ whole genome shotgun (WGS) entry which is preliminary data.</text>
</comment>
<sequence length="146" mass="15588">MRDIRAGMLAWWRRAAGLSGSSGWPLRLAALGLPLLAFVLAAGQSWQRGQAEAAAELLRRTDLLEEQVRRAFEARDALLAMLQWQLRDRSWPAEIAGHAELAALLAELRRSAPGTGSPGPAALAVTPPGHQDPPPEEAAPPVVPPG</sequence>
<dbReference type="EMBL" id="JAFIRR010000251">
    <property type="protein sequence ID" value="MCO6419918.1"/>
    <property type="molecule type" value="Genomic_DNA"/>
</dbReference>